<keyword evidence="1" id="KW-1133">Transmembrane helix</keyword>
<name>A0A0P7AKR1_9HYPO</name>
<feature type="transmembrane region" description="Helical" evidence="1">
    <location>
        <begin position="12"/>
        <end position="29"/>
    </location>
</feature>
<organism evidence="2 3">
    <name type="scientific">Neonectria ditissima</name>
    <dbReference type="NCBI Taxonomy" id="78410"/>
    <lineage>
        <taxon>Eukaryota</taxon>
        <taxon>Fungi</taxon>
        <taxon>Dikarya</taxon>
        <taxon>Ascomycota</taxon>
        <taxon>Pezizomycotina</taxon>
        <taxon>Sordariomycetes</taxon>
        <taxon>Hypocreomycetidae</taxon>
        <taxon>Hypocreales</taxon>
        <taxon>Nectriaceae</taxon>
        <taxon>Neonectria</taxon>
    </lineage>
</organism>
<keyword evidence="1" id="KW-0812">Transmembrane</keyword>
<evidence type="ECO:0008006" key="4">
    <source>
        <dbReference type="Google" id="ProtNLM"/>
    </source>
</evidence>
<dbReference type="Pfam" id="PF11927">
    <property type="entry name" value="HODM_asu-like"/>
    <property type="match status" value="1"/>
</dbReference>
<keyword evidence="3" id="KW-1185">Reference proteome</keyword>
<comment type="caution">
    <text evidence="2">The sequence shown here is derived from an EMBL/GenBank/DDBJ whole genome shotgun (WGS) entry which is preliminary data.</text>
</comment>
<evidence type="ECO:0000313" key="2">
    <source>
        <dbReference type="EMBL" id="KPM34464.1"/>
    </source>
</evidence>
<dbReference type="Proteomes" id="UP000050424">
    <property type="component" value="Unassembled WGS sequence"/>
</dbReference>
<dbReference type="InterPro" id="IPR021848">
    <property type="entry name" value="HODM_asu-like"/>
</dbReference>
<protein>
    <recommendedName>
        <fullName evidence="4">HRQ family protein 2</fullName>
    </recommendedName>
</protein>
<keyword evidence="1" id="KW-0472">Membrane</keyword>
<dbReference type="STRING" id="78410.A0A0P7AKR1"/>
<proteinExistence type="predicted"/>
<evidence type="ECO:0000256" key="1">
    <source>
        <dbReference type="SAM" id="Phobius"/>
    </source>
</evidence>
<accession>A0A0P7AKR1</accession>
<gene>
    <name evidence="2" type="ORF">AK830_g12105</name>
</gene>
<dbReference type="OrthoDB" id="5043642at2759"/>
<dbReference type="EMBL" id="LKCW01000336">
    <property type="protein sequence ID" value="KPM34464.1"/>
    <property type="molecule type" value="Genomic_DNA"/>
</dbReference>
<reference evidence="2 3" key="1">
    <citation type="submission" date="2015-09" db="EMBL/GenBank/DDBJ databases">
        <title>Draft genome of a European isolate of the apple canker pathogen Neonectria ditissima.</title>
        <authorList>
            <person name="Gomez-Cortecero A."/>
            <person name="Harrison R.J."/>
            <person name="Armitage A.D."/>
        </authorList>
    </citation>
    <scope>NUCLEOTIDE SEQUENCE [LARGE SCALE GENOMIC DNA]</scope>
    <source>
        <strain evidence="2 3">R09/05</strain>
    </source>
</reference>
<sequence>MQSFVKLTTVPAIILLAIWAITSIAKRWMQTRRLRSQPKEAVKLPEKSIPIEPLHSFDWKTAPRRQLRPFKPTYHITMAIRADPPSELITIDEDYLDRVSLRRDLITHHGNTVHGCVPGGEGAVRELYTHLLGEHLPSRFPTLFKLSGDKALLTNAVTGKAFPTVAAGDDAAAALRVIGETIEEDLFLLQPSPEGHRSVAFMCCFPAGFDPSAKLGKTLVEIHAPVPSYEKIGASMERFFGRLEVGKGVKRTNWSVQTHDELFNSKGNHITGDDEYDDDEEVDMKKTFLRIELQTLTRLPKTQAILFSFKTYLYPVQQIKDEGLGPAFADAIEGLGKGNAPGMWTYKSAVRWGKSVCEFLRS</sequence>
<dbReference type="AlphaFoldDB" id="A0A0P7AKR1"/>
<evidence type="ECO:0000313" key="3">
    <source>
        <dbReference type="Proteomes" id="UP000050424"/>
    </source>
</evidence>